<keyword evidence="4 6" id="KW-0274">FAD</keyword>
<keyword evidence="5 6" id="KW-0560">Oxidoreductase</keyword>
<comment type="similarity">
    <text evidence="2 6">Belongs to the acyl-CoA dehydrogenase family.</text>
</comment>
<dbReference type="GO" id="GO:0050660">
    <property type="term" value="F:flavin adenine dinucleotide binding"/>
    <property type="evidence" value="ECO:0007669"/>
    <property type="project" value="InterPro"/>
</dbReference>
<name>A0A931C4P2_9ACTN</name>
<feature type="domain" description="Acyl-CoA dehydrogenase/oxidase C-terminal" evidence="7">
    <location>
        <begin position="235"/>
        <end position="383"/>
    </location>
</feature>
<dbReference type="InterPro" id="IPR009075">
    <property type="entry name" value="AcylCo_DH/oxidase_C"/>
</dbReference>
<evidence type="ECO:0000256" key="1">
    <source>
        <dbReference type="ARBA" id="ARBA00001974"/>
    </source>
</evidence>
<feature type="domain" description="Acyl-CoA oxidase/dehydrogenase middle" evidence="8">
    <location>
        <begin position="124"/>
        <end position="223"/>
    </location>
</feature>
<evidence type="ECO:0000256" key="6">
    <source>
        <dbReference type="RuleBase" id="RU362125"/>
    </source>
</evidence>
<dbReference type="FunFam" id="2.40.110.10:FF:000009">
    <property type="entry name" value="Acyl-CoA dehydrogenase"/>
    <property type="match status" value="1"/>
</dbReference>
<dbReference type="Pfam" id="PF02770">
    <property type="entry name" value="Acyl-CoA_dh_M"/>
    <property type="match status" value="1"/>
</dbReference>
<dbReference type="SUPFAM" id="SSF56645">
    <property type="entry name" value="Acyl-CoA dehydrogenase NM domain-like"/>
    <property type="match status" value="1"/>
</dbReference>
<dbReference type="InterPro" id="IPR006089">
    <property type="entry name" value="Acyl-CoA_DH_CS"/>
</dbReference>
<dbReference type="EMBL" id="JADQTO010000002">
    <property type="protein sequence ID" value="MBG0560542.1"/>
    <property type="molecule type" value="Genomic_DNA"/>
</dbReference>
<evidence type="ECO:0000256" key="2">
    <source>
        <dbReference type="ARBA" id="ARBA00009347"/>
    </source>
</evidence>
<accession>A0A931C4P2</accession>
<keyword evidence="3 6" id="KW-0285">Flavoprotein</keyword>
<dbReference type="PANTHER" id="PTHR43884">
    <property type="entry name" value="ACYL-COA DEHYDROGENASE"/>
    <property type="match status" value="1"/>
</dbReference>
<evidence type="ECO:0000256" key="5">
    <source>
        <dbReference type="ARBA" id="ARBA00023002"/>
    </source>
</evidence>
<dbReference type="Pfam" id="PF02771">
    <property type="entry name" value="Acyl-CoA_dh_N"/>
    <property type="match status" value="1"/>
</dbReference>
<dbReference type="Gene3D" id="1.20.140.10">
    <property type="entry name" value="Butyryl-CoA Dehydrogenase, subunit A, domain 3"/>
    <property type="match status" value="1"/>
</dbReference>
<dbReference type="Pfam" id="PF00441">
    <property type="entry name" value="Acyl-CoA_dh_1"/>
    <property type="match status" value="1"/>
</dbReference>
<dbReference type="Gene3D" id="1.10.540.10">
    <property type="entry name" value="Acyl-CoA dehydrogenase/oxidase, N-terminal domain"/>
    <property type="match status" value="1"/>
</dbReference>
<dbReference type="InterPro" id="IPR006091">
    <property type="entry name" value="Acyl-CoA_Oxase/DH_mid-dom"/>
</dbReference>
<evidence type="ECO:0000313" key="10">
    <source>
        <dbReference type="EMBL" id="MBG0560542.1"/>
    </source>
</evidence>
<dbReference type="FunFam" id="1.10.540.10:FF:000002">
    <property type="entry name" value="Acyl-CoA dehydrogenase FadE19"/>
    <property type="match status" value="1"/>
</dbReference>
<evidence type="ECO:0000259" key="7">
    <source>
        <dbReference type="Pfam" id="PF00441"/>
    </source>
</evidence>
<dbReference type="GO" id="GO:0003995">
    <property type="term" value="F:acyl-CoA dehydrogenase activity"/>
    <property type="evidence" value="ECO:0007669"/>
    <property type="project" value="InterPro"/>
</dbReference>
<reference evidence="10" key="1">
    <citation type="submission" date="2020-11" db="EMBL/GenBank/DDBJ databases">
        <title>Isolation and identification of active actinomycetes.</title>
        <authorList>
            <person name="Sun X."/>
        </authorList>
    </citation>
    <scope>NUCLEOTIDE SEQUENCE</scope>
    <source>
        <strain evidence="10">NEAU-A11</strain>
    </source>
</reference>
<organism evidence="10 11">
    <name type="scientific">Actinoplanes aureus</name>
    <dbReference type="NCBI Taxonomy" id="2792083"/>
    <lineage>
        <taxon>Bacteria</taxon>
        <taxon>Bacillati</taxon>
        <taxon>Actinomycetota</taxon>
        <taxon>Actinomycetes</taxon>
        <taxon>Micromonosporales</taxon>
        <taxon>Micromonosporaceae</taxon>
        <taxon>Actinoplanes</taxon>
    </lineage>
</organism>
<feature type="domain" description="Acyl-CoA dehydrogenase/oxidase N-terminal" evidence="9">
    <location>
        <begin position="8"/>
        <end position="119"/>
    </location>
</feature>
<evidence type="ECO:0000256" key="3">
    <source>
        <dbReference type="ARBA" id="ARBA00022630"/>
    </source>
</evidence>
<dbReference type="RefSeq" id="WP_196412359.1">
    <property type="nucleotide sequence ID" value="NZ_JADQTO010000002.1"/>
</dbReference>
<comment type="caution">
    <text evidence="10">The sequence shown here is derived from an EMBL/GenBank/DDBJ whole genome shotgun (WGS) entry which is preliminary data.</text>
</comment>
<evidence type="ECO:0000256" key="4">
    <source>
        <dbReference type="ARBA" id="ARBA00022827"/>
    </source>
</evidence>
<evidence type="ECO:0000313" key="11">
    <source>
        <dbReference type="Proteomes" id="UP000598146"/>
    </source>
</evidence>
<dbReference type="PIRSF" id="PIRSF016578">
    <property type="entry name" value="HsaA"/>
    <property type="match status" value="1"/>
</dbReference>
<evidence type="ECO:0000259" key="8">
    <source>
        <dbReference type="Pfam" id="PF02770"/>
    </source>
</evidence>
<dbReference type="FunFam" id="1.20.140.10:FF:000001">
    <property type="entry name" value="Acyl-CoA dehydrogenase"/>
    <property type="match status" value="1"/>
</dbReference>
<comment type="cofactor">
    <cofactor evidence="1 6">
        <name>FAD</name>
        <dbReference type="ChEBI" id="CHEBI:57692"/>
    </cofactor>
</comment>
<dbReference type="Proteomes" id="UP000598146">
    <property type="component" value="Unassembled WGS sequence"/>
</dbReference>
<dbReference type="PROSITE" id="PS00073">
    <property type="entry name" value="ACYL_COA_DH_2"/>
    <property type="match status" value="1"/>
</dbReference>
<sequence length="385" mass="41451">MVDFRLGDEYEELRASVQAFAQEQIAPVIAEHYENKTFPYEIVRQMGKMGLFGLPFPEEFGGMGGDYFALCLALEELARVDSSVAVTLEAAVSLGAMPIYRYGTPEQRSQWLPRLTSGEALAGFGLTEPGTGSDAAGTTTRAVLDESTNEWVINGTKAFITNSGTDITCLVTVMAVTGTNPDGSKELSTIIVPSGTPGFTVAPQYSKVGWCASDTHELSFDEVRVPAANLLGERGRGLAQFLRILDEGRIAIAALSVGLAQGCVDESVAYAKQRTAFGREIGGFQAVQFLIADMDLRAHTARLGYYDAAARMLAGEDFKRYAAIAKLHASNAAMENSRYATQVHGGYGFMNESAVGRFYRDAKILEVGEGTSEVQRMLIARGLGL</sequence>
<dbReference type="PANTHER" id="PTHR43884:SF12">
    <property type="entry name" value="ISOVALERYL-COA DEHYDROGENASE, MITOCHONDRIAL-RELATED"/>
    <property type="match status" value="1"/>
</dbReference>
<protein>
    <submittedName>
        <fullName evidence="10">Acyl-CoA dehydrogenase family protein</fullName>
    </submittedName>
</protein>
<dbReference type="AlphaFoldDB" id="A0A931C4P2"/>
<dbReference type="InterPro" id="IPR013786">
    <property type="entry name" value="AcylCoA_DH/ox_N"/>
</dbReference>
<dbReference type="Gene3D" id="2.40.110.10">
    <property type="entry name" value="Butyryl-CoA Dehydrogenase, subunit A, domain 2"/>
    <property type="match status" value="1"/>
</dbReference>
<dbReference type="InterPro" id="IPR009100">
    <property type="entry name" value="AcylCoA_DH/oxidase_NM_dom_sf"/>
</dbReference>
<dbReference type="InterPro" id="IPR037069">
    <property type="entry name" value="AcylCoA_DH/ox_N_sf"/>
</dbReference>
<dbReference type="InterPro" id="IPR036250">
    <property type="entry name" value="AcylCo_DH-like_C"/>
</dbReference>
<gene>
    <name evidence="10" type="ORF">I4J89_03555</name>
</gene>
<proteinExistence type="inferred from homology"/>
<dbReference type="InterPro" id="IPR046373">
    <property type="entry name" value="Acyl-CoA_Oxase/DH_mid-dom_sf"/>
</dbReference>
<evidence type="ECO:0000259" key="9">
    <source>
        <dbReference type="Pfam" id="PF02771"/>
    </source>
</evidence>
<dbReference type="SUPFAM" id="SSF47203">
    <property type="entry name" value="Acyl-CoA dehydrogenase C-terminal domain-like"/>
    <property type="match status" value="1"/>
</dbReference>
<keyword evidence="11" id="KW-1185">Reference proteome</keyword>